<gene>
    <name evidence="3" type="ORF">JBL43_02350</name>
</gene>
<reference evidence="3 4" key="1">
    <citation type="submission" date="2020-12" db="EMBL/GenBank/DDBJ databases">
        <title>Aureibaculum luteum sp. nov. and Aureibaculum flavum sp. nov., novel members of the family Flavobacteriaceae isolated from Antarctic intertidal sediments.</title>
        <authorList>
            <person name="He X."/>
            <person name="Zhang X."/>
        </authorList>
    </citation>
    <scope>NUCLEOTIDE SEQUENCE [LARGE SCALE GENOMIC DNA]</scope>
    <source>
        <strain evidence="3 4">A20</strain>
    </source>
</reference>
<organism evidence="3 4">
    <name type="scientific">Aureibaculum flavum</name>
    <dbReference type="NCBI Taxonomy" id="2795986"/>
    <lineage>
        <taxon>Bacteria</taxon>
        <taxon>Pseudomonadati</taxon>
        <taxon>Bacteroidota</taxon>
        <taxon>Flavobacteriia</taxon>
        <taxon>Flavobacteriales</taxon>
        <taxon>Flavobacteriaceae</taxon>
        <taxon>Aureibaculum</taxon>
    </lineage>
</organism>
<evidence type="ECO:0000313" key="3">
    <source>
        <dbReference type="EMBL" id="MBJ2173061.1"/>
    </source>
</evidence>
<accession>A0ABS0WM66</accession>
<feature type="coiled-coil region" evidence="1">
    <location>
        <begin position="214"/>
        <end position="241"/>
    </location>
</feature>
<dbReference type="EMBL" id="JAEHFJ010000001">
    <property type="protein sequence ID" value="MBJ2173061.1"/>
    <property type="molecule type" value="Genomic_DNA"/>
</dbReference>
<dbReference type="Pfam" id="PF14020">
    <property type="entry name" value="DUF4236"/>
    <property type="match status" value="1"/>
</dbReference>
<sequence length="427" mass="49473">MRYRNRIKLAPGLNINLSKSGISTTLGPKGASVNIGKTGAYLNTGIPGTGLYNRTKISKSEKSTINSNSASKNQTQVGVKLDLNEDYQPIVEIYDNNGENITSQQTINKLKRTPEYKENLKKIYKRYYNLIIEETTEFTDLYKHILKPITKKEIQDEIEKLKPQKYAKKRFDILKPSKFSIEKELLKEAKSKFNSILFWKNKKKRTQFIADNLETELKKSLENWKTKKENFENSEQTKEKDKNINYHKSFEREKENLIGNLNATEFYVLNNFETVLNEIDIKPEFFIDFEYDEKNKTFLIDLDLPEIEHLPKETASILQSGKISVKKKSEKQLKKEYAECVTGLGLLVAGISFMASAGIENVEISAYTQRIDKKDGQTKDDYIYSIQLDRENFSKINYPKIDPVNAFQNFNNKMELSKSFIFKTIAI</sequence>
<evidence type="ECO:0000313" key="4">
    <source>
        <dbReference type="Proteomes" id="UP000623301"/>
    </source>
</evidence>
<feature type="domain" description="DUF4236" evidence="2">
    <location>
        <begin position="1"/>
        <end position="54"/>
    </location>
</feature>
<keyword evidence="4" id="KW-1185">Reference proteome</keyword>
<name>A0ABS0WM66_9FLAO</name>
<dbReference type="RefSeq" id="WP_198839867.1">
    <property type="nucleotide sequence ID" value="NZ_JAEHFJ010000001.1"/>
</dbReference>
<proteinExistence type="predicted"/>
<protein>
    <submittedName>
        <fullName evidence="3">DUF4236 domain-containing protein</fullName>
    </submittedName>
</protein>
<keyword evidence="1" id="KW-0175">Coiled coil</keyword>
<evidence type="ECO:0000256" key="1">
    <source>
        <dbReference type="SAM" id="Coils"/>
    </source>
</evidence>
<dbReference type="InterPro" id="IPR025330">
    <property type="entry name" value="DUF4236"/>
</dbReference>
<comment type="caution">
    <text evidence="3">The sequence shown here is derived from an EMBL/GenBank/DDBJ whole genome shotgun (WGS) entry which is preliminary data.</text>
</comment>
<evidence type="ECO:0000259" key="2">
    <source>
        <dbReference type="Pfam" id="PF14020"/>
    </source>
</evidence>
<dbReference type="Proteomes" id="UP000623301">
    <property type="component" value="Unassembled WGS sequence"/>
</dbReference>